<dbReference type="PhylomeDB" id="B3NBA6"/>
<keyword evidence="10" id="KW-0472">Membrane</keyword>
<dbReference type="EC" id="2.4.1.-" evidence="12"/>
<keyword evidence="16" id="KW-1185">Reference proteome</keyword>
<dbReference type="InterPro" id="IPR055270">
    <property type="entry name" value="Glyco_tran_10_C"/>
</dbReference>
<keyword evidence="11" id="KW-0325">Glycoprotein</keyword>
<dbReference type="SUPFAM" id="SSF53756">
    <property type="entry name" value="UDP-Glycosyltransferase/glycogen phosphorylase"/>
    <property type="match status" value="1"/>
</dbReference>
<dbReference type="HOGENOM" id="CLU_032075_3_0_1"/>
<keyword evidence="8" id="KW-1133">Transmembrane helix</keyword>
<evidence type="ECO:0000256" key="2">
    <source>
        <dbReference type="ARBA" id="ARBA00004922"/>
    </source>
</evidence>
<dbReference type="Proteomes" id="UP000008711">
    <property type="component" value="Unassembled WGS sequence"/>
</dbReference>
<comment type="pathway">
    <text evidence="2">Protein modification; protein glycosylation.</text>
</comment>
<evidence type="ECO:0000313" key="15">
    <source>
        <dbReference type="EMBL" id="EDV50159.1"/>
    </source>
</evidence>
<dbReference type="UniPathway" id="UPA00378"/>
<dbReference type="eggNOG" id="KOG2619">
    <property type="taxonomic scope" value="Eukaryota"/>
</dbReference>
<comment type="similarity">
    <text evidence="3 12">Belongs to the glycosyltransferase 10 family.</text>
</comment>
<evidence type="ECO:0000259" key="13">
    <source>
        <dbReference type="Pfam" id="PF00852"/>
    </source>
</evidence>
<dbReference type="Pfam" id="PF00852">
    <property type="entry name" value="Glyco_transf_10"/>
    <property type="match status" value="1"/>
</dbReference>
<dbReference type="PANTHER" id="PTHR48438">
    <property type="entry name" value="ALPHA-(1,3)-FUCOSYLTRANSFERASE C-RELATED"/>
    <property type="match status" value="1"/>
</dbReference>
<dbReference type="KEGG" id="der:6545909"/>
<evidence type="ECO:0000256" key="6">
    <source>
        <dbReference type="ARBA" id="ARBA00022692"/>
    </source>
</evidence>
<reference evidence="15 16" key="2">
    <citation type="journal article" date="2008" name="Bioinformatics">
        <title>Assembly reconciliation.</title>
        <authorList>
            <person name="Zimin A.V."/>
            <person name="Smith D.R."/>
            <person name="Sutton G."/>
            <person name="Yorke J.A."/>
        </authorList>
    </citation>
    <scope>NUCLEOTIDE SEQUENCE [LARGE SCALE GENOMIC DNA]</scope>
    <source>
        <strain evidence="15 16">TSC#14021-0224.01</strain>
    </source>
</reference>
<evidence type="ECO:0000256" key="10">
    <source>
        <dbReference type="ARBA" id="ARBA00023136"/>
    </source>
</evidence>
<evidence type="ECO:0000256" key="8">
    <source>
        <dbReference type="ARBA" id="ARBA00022989"/>
    </source>
</evidence>
<name>B3NBA6_DROER</name>
<dbReference type="InterPro" id="IPR031481">
    <property type="entry name" value="Glyco_tran_10_N"/>
</dbReference>
<evidence type="ECO:0000256" key="7">
    <source>
        <dbReference type="ARBA" id="ARBA00022968"/>
    </source>
</evidence>
<dbReference type="OMA" id="YHFMLIF"/>
<dbReference type="EMBL" id="CH954178">
    <property type="protein sequence ID" value="EDV50159.1"/>
    <property type="molecule type" value="Genomic_DNA"/>
</dbReference>
<dbReference type="InterPro" id="IPR038577">
    <property type="entry name" value="GT10-like_C_sf"/>
</dbReference>
<accession>B3NBA6</accession>
<protein>
    <recommendedName>
        <fullName evidence="12">Fucosyltransferase</fullName>
        <ecNumber evidence="12">2.4.1.-</ecNumber>
    </recommendedName>
</protein>
<dbReference type="Gene3D" id="3.40.50.11660">
    <property type="entry name" value="Glycosyl transferase family 10, C-terminal domain"/>
    <property type="match status" value="1"/>
</dbReference>
<evidence type="ECO:0000256" key="1">
    <source>
        <dbReference type="ARBA" id="ARBA00004447"/>
    </source>
</evidence>
<evidence type="ECO:0000256" key="9">
    <source>
        <dbReference type="ARBA" id="ARBA00023034"/>
    </source>
</evidence>
<sequence length="449" mass="51742">MPIDKHRPLPLGKILSFRRNPDLLQQQRQQTDDMEDIPKFLPSRLLMDDEDAKDASRRKTDDVDSAYVVRLPPPRRSPVSMRNLQRELDSPHQCQKALKIMVGVLTVCLLFATIPLYRVQTKQEKNNLKMILLWNEPNRVDAPARMQCGCLVTSSRSYNDKAFDAVVISADHPYSLDGLDRIKHSPQFYVVYAAKKPLSSSQNPLTGFVLPPFNLTMTYRLDSQIIWTDYYFSQTNLARRLKSFRPPSKSFADDMPASTVLRLDSELSKKSRLAVYLVYEVDEETLPESLYLEQLRKYADLDAHDNCLGTDDCSHYHFMLIFEPTACPDYVPPQMSRAMDKLLVPVLIGGANLTNLVPSHSYISSKDFATPKDLIVHLKHLASNPEEYRRYFWWHAIYKLRQASQPYCALCSLVQQAPGGHKIRQRSDITAFVDWWSEYQCPNRSTTFL</sequence>
<dbReference type="AlphaFoldDB" id="B3NBA6"/>
<dbReference type="Pfam" id="PF17039">
    <property type="entry name" value="Glyco_tran_10_N"/>
    <property type="match status" value="1"/>
</dbReference>
<keyword evidence="5 12" id="KW-0808">Transferase</keyword>
<comment type="subcellular location">
    <subcellularLocation>
        <location evidence="1 12">Golgi apparatus</location>
        <location evidence="1 12">Golgi stack membrane</location>
        <topology evidence="1 12">Single-pass type II membrane protein</topology>
    </subcellularLocation>
</comment>
<feature type="domain" description="Fucosyltransferase C-terminal" evidence="13">
    <location>
        <begin position="268"/>
        <end position="422"/>
    </location>
</feature>
<evidence type="ECO:0000256" key="12">
    <source>
        <dbReference type="RuleBase" id="RU003832"/>
    </source>
</evidence>
<reference evidence="15 16" key="1">
    <citation type="journal article" date="2007" name="Nature">
        <title>Evolution of genes and genomes on the Drosophila phylogeny.</title>
        <authorList>
            <consortium name="Drosophila 12 Genomes Consortium"/>
            <person name="Clark A.G."/>
            <person name="Eisen M.B."/>
            <person name="Smith D.R."/>
            <person name="Bergman C.M."/>
            <person name="Oliver B."/>
            <person name="Markow T.A."/>
            <person name="Kaufman T.C."/>
            <person name="Kellis M."/>
            <person name="Gelbart W."/>
            <person name="Iyer V.N."/>
            <person name="Pollard D.A."/>
            <person name="Sackton T.B."/>
            <person name="Larracuente A.M."/>
            <person name="Singh N.D."/>
            <person name="Abad J.P."/>
            <person name="Abt D.N."/>
            <person name="Adryan B."/>
            <person name="Aguade M."/>
            <person name="Akashi H."/>
            <person name="Anderson W.W."/>
            <person name="Aquadro C.F."/>
            <person name="Ardell D.H."/>
            <person name="Arguello R."/>
            <person name="Artieri C.G."/>
            <person name="Barbash D.A."/>
            <person name="Barker D."/>
            <person name="Barsanti P."/>
            <person name="Batterham P."/>
            <person name="Batzoglou S."/>
            <person name="Begun D."/>
            <person name="Bhutkar A."/>
            <person name="Blanco E."/>
            <person name="Bosak S.A."/>
            <person name="Bradley R.K."/>
            <person name="Brand A.D."/>
            <person name="Brent M.R."/>
            <person name="Brooks A.N."/>
            <person name="Brown R.H."/>
            <person name="Butlin R.K."/>
            <person name="Caggese C."/>
            <person name="Calvi B.R."/>
            <person name="Bernardo de Carvalho A."/>
            <person name="Caspi A."/>
            <person name="Castrezana S."/>
            <person name="Celniker S.E."/>
            <person name="Chang J.L."/>
            <person name="Chapple C."/>
            <person name="Chatterji S."/>
            <person name="Chinwalla A."/>
            <person name="Civetta A."/>
            <person name="Clifton S.W."/>
            <person name="Comeron J.M."/>
            <person name="Costello J.C."/>
            <person name="Coyne J.A."/>
            <person name="Daub J."/>
            <person name="David R.G."/>
            <person name="Delcher A.L."/>
            <person name="Delehaunty K."/>
            <person name="Do C.B."/>
            <person name="Ebling H."/>
            <person name="Edwards K."/>
            <person name="Eickbush T."/>
            <person name="Evans J.D."/>
            <person name="Filipski A."/>
            <person name="Findeiss S."/>
            <person name="Freyhult E."/>
            <person name="Fulton L."/>
            <person name="Fulton R."/>
            <person name="Garcia A.C."/>
            <person name="Gardiner A."/>
            <person name="Garfield D.A."/>
            <person name="Garvin B.E."/>
            <person name="Gibson G."/>
            <person name="Gilbert D."/>
            <person name="Gnerre S."/>
            <person name="Godfrey J."/>
            <person name="Good R."/>
            <person name="Gotea V."/>
            <person name="Gravely B."/>
            <person name="Greenberg A.J."/>
            <person name="Griffiths-Jones S."/>
            <person name="Gross S."/>
            <person name="Guigo R."/>
            <person name="Gustafson E.A."/>
            <person name="Haerty W."/>
            <person name="Hahn M.W."/>
            <person name="Halligan D.L."/>
            <person name="Halpern A.L."/>
            <person name="Halter G.M."/>
            <person name="Han M.V."/>
            <person name="Heger A."/>
            <person name="Hillier L."/>
            <person name="Hinrichs A.S."/>
            <person name="Holmes I."/>
            <person name="Hoskins R.A."/>
            <person name="Hubisz M.J."/>
            <person name="Hultmark D."/>
            <person name="Huntley M.A."/>
            <person name="Jaffe D.B."/>
            <person name="Jagadeeshan S."/>
            <person name="Jeck W.R."/>
            <person name="Johnson J."/>
            <person name="Jones C.D."/>
            <person name="Jordan W.C."/>
            <person name="Karpen G.H."/>
            <person name="Kataoka E."/>
            <person name="Keightley P.D."/>
            <person name="Kheradpour P."/>
            <person name="Kirkness E.F."/>
            <person name="Koerich L.B."/>
            <person name="Kristiansen K."/>
            <person name="Kudrna D."/>
            <person name="Kulathinal R.J."/>
            <person name="Kumar S."/>
            <person name="Kwok R."/>
            <person name="Lander E."/>
            <person name="Langley C.H."/>
            <person name="Lapoint R."/>
            <person name="Lazzaro B.P."/>
            <person name="Lee S.J."/>
            <person name="Levesque L."/>
            <person name="Li R."/>
            <person name="Lin C.F."/>
            <person name="Lin M.F."/>
            <person name="Lindblad-Toh K."/>
            <person name="Llopart A."/>
            <person name="Long M."/>
            <person name="Low L."/>
            <person name="Lozovsky E."/>
            <person name="Lu J."/>
            <person name="Luo M."/>
            <person name="Machado C.A."/>
            <person name="Makalowski W."/>
            <person name="Marzo M."/>
            <person name="Matsuda M."/>
            <person name="Matzkin L."/>
            <person name="McAllister B."/>
            <person name="McBride C.S."/>
            <person name="McKernan B."/>
            <person name="McKernan K."/>
            <person name="Mendez-Lago M."/>
            <person name="Minx P."/>
            <person name="Mollenhauer M.U."/>
            <person name="Montooth K."/>
            <person name="Mount S.M."/>
            <person name="Mu X."/>
            <person name="Myers E."/>
            <person name="Negre B."/>
            <person name="Newfeld S."/>
            <person name="Nielsen R."/>
            <person name="Noor M.A."/>
            <person name="O'Grady P."/>
            <person name="Pachter L."/>
            <person name="Papaceit M."/>
            <person name="Parisi M.J."/>
            <person name="Parisi M."/>
            <person name="Parts L."/>
            <person name="Pedersen J.S."/>
            <person name="Pesole G."/>
            <person name="Phillippy A.M."/>
            <person name="Ponting C.P."/>
            <person name="Pop M."/>
            <person name="Porcelli D."/>
            <person name="Powell J.R."/>
            <person name="Prohaska S."/>
            <person name="Pruitt K."/>
            <person name="Puig M."/>
            <person name="Quesneville H."/>
            <person name="Ram K.R."/>
            <person name="Rand D."/>
            <person name="Rasmussen M.D."/>
            <person name="Reed L.K."/>
            <person name="Reenan R."/>
            <person name="Reily A."/>
            <person name="Remington K.A."/>
            <person name="Rieger T.T."/>
            <person name="Ritchie M.G."/>
            <person name="Robin C."/>
            <person name="Rogers Y.H."/>
            <person name="Rohde C."/>
            <person name="Rozas J."/>
            <person name="Rubenfield M.J."/>
            <person name="Ruiz A."/>
            <person name="Russo S."/>
            <person name="Salzberg S.L."/>
            <person name="Sanchez-Gracia A."/>
            <person name="Saranga D.J."/>
            <person name="Sato H."/>
            <person name="Schaeffer S.W."/>
            <person name="Schatz M.C."/>
            <person name="Schlenke T."/>
            <person name="Schwartz R."/>
            <person name="Segarra C."/>
            <person name="Singh R.S."/>
            <person name="Sirot L."/>
            <person name="Sirota M."/>
            <person name="Sisneros N.B."/>
            <person name="Smith C.D."/>
            <person name="Smith T.F."/>
            <person name="Spieth J."/>
            <person name="Stage D.E."/>
            <person name="Stark A."/>
            <person name="Stephan W."/>
            <person name="Strausberg R.L."/>
            <person name="Strempel S."/>
            <person name="Sturgill D."/>
            <person name="Sutton G."/>
            <person name="Sutton G.G."/>
            <person name="Tao W."/>
            <person name="Teichmann S."/>
            <person name="Tobari Y.N."/>
            <person name="Tomimura Y."/>
            <person name="Tsolas J.M."/>
            <person name="Valente V.L."/>
            <person name="Venter E."/>
            <person name="Venter J.C."/>
            <person name="Vicario S."/>
            <person name="Vieira F.G."/>
            <person name="Vilella A.J."/>
            <person name="Villasante A."/>
            <person name="Walenz B."/>
            <person name="Wang J."/>
            <person name="Wasserman M."/>
            <person name="Watts T."/>
            <person name="Wilson D."/>
            <person name="Wilson R.K."/>
            <person name="Wing R.A."/>
            <person name="Wolfner M.F."/>
            <person name="Wong A."/>
            <person name="Wong G.K."/>
            <person name="Wu C.I."/>
            <person name="Wu G."/>
            <person name="Yamamoto D."/>
            <person name="Yang H.P."/>
            <person name="Yang S.P."/>
            <person name="Yorke J.A."/>
            <person name="Yoshida K."/>
            <person name="Zdobnov E."/>
            <person name="Zhang P."/>
            <person name="Zhang Y."/>
            <person name="Zimin A.V."/>
            <person name="Baldwin J."/>
            <person name="Abdouelleil A."/>
            <person name="Abdulkadir J."/>
            <person name="Abebe A."/>
            <person name="Abera B."/>
            <person name="Abreu J."/>
            <person name="Acer S.C."/>
            <person name="Aftuck L."/>
            <person name="Alexander A."/>
            <person name="An P."/>
            <person name="Anderson E."/>
            <person name="Anderson S."/>
            <person name="Arachi H."/>
            <person name="Azer M."/>
            <person name="Bachantsang P."/>
            <person name="Barry A."/>
            <person name="Bayul T."/>
            <person name="Berlin A."/>
            <person name="Bessette D."/>
            <person name="Bloom T."/>
            <person name="Blye J."/>
            <person name="Boguslavskiy L."/>
            <person name="Bonnet C."/>
            <person name="Boukhgalter B."/>
            <person name="Bourzgui I."/>
            <person name="Brown A."/>
            <person name="Cahill P."/>
            <person name="Channer S."/>
            <person name="Cheshatsang Y."/>
            <person name="Chuda L."/>
            <person name="Citroen M."/>
            <person name="Collymore A."/>
            <person name="Cooke P."/>
            <person name="Costello M."/>
            <person name="D'Aco K."/>
            <person name="Daza R."/>
            <person name="De Haan G."/>
            <person name="DeGray S."/>
            <person name="DeMaso C."/>
            <person name="Dhargay N."/>
            <person name="Dooley K."/>
            <person name="Dooley E."/>
            <person name="Doricent M."/>
            <person name="Dorje P."/>
            <person name="Dorjee K."/>
            <person name="Dupes A."/>
            <person name="Elong R."/>
            <person name="Falk J."/>
            <person name="Farina A."/>
            <person name="Faro S."/>
            <person name="Ferguson D."/>
            <person name="Fisher S."/>
            <person name="Foley C.D."/>
            <person name="Franke A."/>
            <person name="Friedrich D."/>
            <person name="Gadbois L."/>
            <person name="Gearin G."/>
            <person name="Gearin C.R."/>
            <person name="Giannoukos G."/>
            <person name="Goode T."/>
            <person name="Graham J."/>
            <person name="Grandbois E."/>
            <person name="Grewal S."/>
            <person name="Gyaltsen K."/>
            <person name="Hafez N."/>
            <person name="Hagos B."/>
            <person name="Hall J."/>
            <person name="Henson C."/>
            <person name="Hollinger A."/>
            <person name="Honan T."/>
            <person name="Huard M.D."/>
            <person name="Hughes L."/>
            <person name="Hurhula B."/>
            <person name="Husby M.E."/>
            <person name="Kamat A."/>
            <person name="Kanga B."/>
            <person name="Kashin S."/>
            <person name="Khazanovich D."/>
            <person name="Kisner P."/>
            <person name="Lance K."/>
            <person name="Lara M."/>
            <person name="Lee W."/>
            <person name="Lennon N."/>
            <person name="Letendre F."/>
            <person name="LeVine R."/>
            <person name="Lipovsky A."/>
            <person name="Liu X."/>
            <person name="Liu J."/>
            <person name="Liu S."/>
            <person name="Lokyitsang T."/>
            <person name="Lokyitsang Y."/>
            <person name="Lubonja R."/>
            <person name="Lui A."/>
            <person name="MacDonald P."/>
            <person name="Magnisalis V."/>
            <person name="Maru K."/>
            <person name="Matthews C."/>
            <person name="McCusker W."/>
            <person name="McDonough S."/>
            <person name="Mehta T."/>
            <person name="Meldrim J."/>
            <person name="Meneus L."/>
            <person name="Mihai O."/>
            <person name="Mihalev A."/>
            <person name="Mihova T."/>
            <person name="Mittelman R."/>
            <person name="Mlenga V."/>
            <person name="Montmayeur A."/>
            <person name="Mulrain L."/>
            <person name="Navidi A."/>
            <person name="Naylor J."/>
            <person name="Negash T."/>
            <person name="Nguyen T."/>
            <person name="Nguyen N."/>
            <person name="Nicol R."/>
            <person name="Norbu C."/>
            <person name="Norbu N."/>
            <person name="Novod N."/>
            <person name="O'Neill B."/>
            <person name="Osman S."/>
            <person name="Markiewicz E."/>
            <person name="Oyono O.L."/>
            <person name="Patti C."/>
            <person name="Phunkhang P."/>
            <person name="Pierre F."/>
            <person name="Priest M."/>
            <person name="Raghuraman S."/>
            <person name="Rege F."/>
            <person name="Reyes R."/>
            <person name="Rise C."/>
            <person name="Rogov P."/>
            <person name="Ross K."/>
            <person name="Ryan E."/>
            <person name="Settipalli S."/>
            <person name="Shea T."/>
            <person name="Sherpa N."/>
            <person name="Shi L."/>
            <person name="Shih D."/>
            <person name="Sparrow T."/>
            <person name="Spaulding J."/>
            <person name="Stalker J."/>
            <person name="Stange-Thomann N."/>
            <person name="Stavropoulos S."/>
            <person name="Stone C."/>
            <person name="Strader C."/>
            <person name="Tesfaye S."/>
            <person name="Thomson T."/>
            <person name="Thoulutsang Y."/>
            <person name="Thoulutsang D."/>
            <person name="Topham K."/>
            <person name="Topping I."/>
            <person name="Tsamla T."/>
            <person name="Vassiliev H."/>
            <person name="Vo A."/>
            <person name="Wangchuk T."/>
            <person name="Wangdi T."/>
            <person name="Weiand M."/>
            <person name="Wilkinson J."/>
            <person name="Wilson A."/>
            <person name="Yadav S."/>
            <person name="Young G."/>
            <person name="Yu Q."/>
            <person name="Zembek L."/>
            <person name="Zhong D."/>
            <person name="Zimmer A."/>
            <person name="Zwirko Z."/>
            <person name="Jaffe D.B."/>
            <person name="Alvarez P."/>
            <person name="Brockman W."/>
            <person name="Butler J."/>
            <person name="Chin C."/>
            <person name="Gnerre S."/>
            <person name="Grabherr M."/>
            <person name="Kleber M."/>
            <person name="Mauceli E."/>
            <person name="MacCallum I."/>
        </authorList>
    </citation>
    <scope>NUCLEOTIDE SEQUENCE [LARGE SCALE GENOMIC DNA]</scope>
    <source>
        <strain evidence="15 16">TSC#14021-0224.01</strain>
    </source>
</reference>
<organism evidence="15 16">
    <name type="scientific">Drosophila erecta</name>
    <name type="common">Fruit fly</name>
    <dbReference type="NCBI Taxonomy" id="7220"/>
    <lineage>
        <taxon>Eukaryota</taxon>
        <taxon>Metazoa</taxon>
        <taxon>Ecdysozoa</taxon>
        <taxon>Arthropoda</taxon>
        <taxon>Hexapoda</taxon>
        <taxon>Insecta</taxon>
        <taxon>Pterygota</taxon>
        <taxon>Neoptera</taxon>
        <taxon>Endopterygota</taxon>
        <taxon>Diptera</taxon>
        <taxon>Brachycera</taxon>
        <taxon>Muscomorpha</taxon>
        <taxon>Ephydroidea</taxon>
        <taxon>Drosophilidae</taxon>
        <taxon>Drosophila</taxon>
        <taxon>Sophophora</taxon>
    </lineage>
</organism>
<evidence type="ECO:0000259" key="14">
    <source>
        <dbReference type="Pfam" id="PF17039"/>
    </source>
</evidence>
<dbReference type="GO" id="GO:0032580">
    <property type="term" value="C:Golgi cisterna membrane"/>
    <property type="evidence" value="ECO:0007669"/>
    <property type="project" value="UniProtKB-SubCell"/>
</dbReference>
<dbReference type="InterPro" id="IPR001503">
    <property type="entry name" value="Glyco_trans_10"/>
</dbReference>
<evidence type="ECO:0000256" key="5">
    <source>
        <dbReference type="ARBA" id="ARBA00022679"/>
    </source>
</evidence>
<keyword evidence="6 12" id="KW-0812">Transmembrane</keyword>
<keyword evidence="9 12" id="KW-0333">Golgi apparatus</keyword>
<proteinExistence type="inferred from homology"/>
<feature type="domain" description="Fucosyltransferase N-terminal" evidence="14">
    <location>
        <begin position="127"/>
        <end position="227"/>
    </location>
</feature>
<dbReference type="PANTHER" id="PTHR48438:SF1">
    <property type="entry name" value="ALPHA-(1,3)-FUCOSYLTRANSFERASE C-RELATED"/>
    <property type="match status" value="1"/>
</dbReference>
<evidence type="ECO:0000256" key="11">
    <source>
        <dbReference type="ARBA" id="ARBA00023180"/>
    </source>
</evidence>
<evidence type="ECO:0000256" key="4">
    <source>
        <dbReference type="ARBA" id="ARBA00022676"/>
    </source>
</evidence>
<keyword evidence="7" id="KW-0735">Signal-anchor</keyword>
<evidence type="ECO:0000313" key="16">
    <source>
        <dbReference type="Proteomes" id="UP000008711"/>
    </source>
</evidence>
<evidence type="ECO:0000256" key="3">
    <source>
        <dbReference type="ARBA" id="ARBA00008919"/>
    </source>
</evidence>
<dbReference type="GO" id="GO:0008417">
    <property type="term" value="F:fucosyltransferase activity"/>
    <property type="evidence" value="ECO:0007669"/>
    <property type="project" value="InterPro"/>
</dbReference>
<keyword evidence="4 12" id="KW-0328">Glycosyltransferase</keyword>
<gene>
    <name evidence="15" type="primary">Dere\GG14790</name>
    <name evidence="15" type="synonym">dere_GLEANR_14926</name>
    <name evidence="15" type="synonym">GG14790</name>
    <name evidence="15" type="ORF">Dere_GG14790</name>
</gene>
<dbReference type="OrthoDB" id="427096at2759"/>